<keyword evidence="7" id="KW-1185">Reference proteome</keyword>
<dbReference type="KEGG" id="chya:V22_30520"/>
<organism evidence="6 7">
    <name type="scientific">Calycomorphotria hydatis</name>
    <dbReference type="NCBI Taxonomy" id="2528027"/>
    <lineage>
        <taxon>Bacteria</taxon>
        <taxon>Pseudomonadati</taxon>
        <taxon>Planctomycetota</taxon>
        <taxon>Planctomycetia</taxon>
        <taxon>Planctomycetales</taxon>
        <taxon>Planctomycetaceae</taxon>
        <taxon>Calycomorphotria</taxon>
    </lineage>
</organism>
<evidence type="ECO:0000259" key="4">
    <source>
        <dbReference type="Pfam" id="PF07726"/>
    </source>
</evidence>
<dbReference type="InterPro" id="IPR041628">
    <property type="entry name" value="ChlI/MoxR_AAA_lid"/>
</dbReference>
<sequence length="314" mass="34970">MSTAEISAPLQLLESTVAAVLLGKPRPIRLAVVCLLADGHILIEDAPGVGKTSLAKAMAKSLSGRFTRLQFTPDMLPSDILGASLYMPNMGEFEFREGPIFTNILLADEINRTTPRTQSALLEAMSERQVSVEGKTHRLEDPFFVIATQNPFESEGTYPLPENQLDRFMVCTDIGYPDREFEKRALTTHRGGEPVDEIEPVIDAHELARIKAAVRDVNVEDTINEYLLDIVEATRNHDELELGVSTRGILTMYRAAQAHAYCEGRGFVVPDDIKALAEPVLAHRVVCRNTLRERQRDHACMIIRQILNEIPIPS</sequence>
<dbReference type="PIRSF" id="PIRSF002849">
    <property type="entry name" value="AAA_ATPase_chaperone_MoxR_prd"/>
    <property type="match status" value="1"/>
</dbReference>
<feature type="domain" description="ATPase AAA-3" evidence="4">
    <location>
        <begin position="40"/>
        <end position="170"/>
    </location>
</feature>
<evidence type="ECO:0000313" key="7">
    <source>
        <dbReference type="Proteomes" id="UP000319976"/>
    </source>
</evidence>
<evidence type="ECO:0000256" key="1">
    <source>
        <dbReference type="ARBA" id="ARBA00022741"/>
    </source>
</evidence>
<dbReference type="GO" id="GO:0016887">
    <property type="term" value="F:ATP hydrolysis activity"/>
    <property type="evidence" value="ECO:0007669"/>
    <property type="project" value="InterPro"/>
</dbReference>
<dbReference type="Gene3D" id="3.40.50.300">
    <property type="entry name" value="P-loop containing nucleotide triphosphate hydrolases"/>
    <property type="match status" value="1"/>
</dbReference>
<protein>
    <submittedName>
        <fullName evidence="6">ATPase family associated with various cellular activities (AAA)</fullName>
    </submittedName>
</protein>
<dbReference type="Pfam" id="PF07726">
    <property type="entry name" value="AAA_3"/>
    <property type="match status" value="1"/>
</dbReference>
<dbReference type="Proteomes" id="UP000319976">
    <property type="component" value="Chromosome"/>
</dbReference>
<dbReference type="FunFam" id="3.40.50.300:FF:000640">
    <property type="entry name" value="MoxR family ATPase"/>
    <property type="match status" value="1"/>
</dbReference>
<dbReference type="InterPro" id="IPR027417">
    <property type="entry name" value="P-loop_NTPase"/>
</dbReference>
<gene>
    <name evidence="6" type="ORF">V22_30520</name>
</gene>
<reference evidence="6 7" key="1">
    <citation type="submission" date="2019-02" db="EMBL/GenBank/DDBJ databases">
        <title>Deep-cultivation of Planctomycetes and their phenomic and genomic characterization uncovers novel biology.</title>
        <authorList>
            <person name="Wiegand S."/>
            <person name="Jogler M."/>
            <person name="Boedeker C."/>
            <person name="Pinto D."/>
            <person name="Vollmers J."/>
            <person name="Rivas-Marin E."/>
            <person name="Kohn T."/>
            <person name="Peeters S.H."/>
            <person name="Heuer A."/>
            <person name="Rast P."/>
            <person name="Oberbeckmann S."/>
            <person name="Bunk B."/>
            <person name="Jeske O."/>
            <person name="Meyerdierks A."/>
            <person name="Storesund J.E."/>
            <person name="Kallscheuer N."/>
            <person name="Luecker S."/>
            <person name="Lage O.M."/>
            <person name="Pohl T."/>
            <person name="Merkel B.J."/>
            <person name="Hornburger P."/>
            <person name="Mueller R.-W."/>
            <person name="Bruemmer F."/>
            <person name="Labrenz M."/>
            <person name="Spormann A.M."/>
            <person name="Op den Camp H."/>
            <person name="Overmann J."/>
            <person name="Amann R."/>
            <person name="Jetten M.S.M."/>
            <person name="Mascher T."/>
            <person name="Medema M.H."/>
            <person name="Devos D.P."/>
            <person name="Kaster A.-K."/>
            <person name="Ovreas L."/>
            <person name="Rohde M."/>
            <person name="Galperin M.Y."/>
            <person name="Jogler C."/>
        </authorList>
    </citation>
    <scope>NUCLEOTIDE SEQUENCE [LARGE SCALE GENOMIC DNA]</scope>
    <source>
        <strain evidence="6 7">V22</strain>
    </source>
</reference>
<comment type="similarity">
    <text evidence="3">Belongs to the MoxR family.</text>
</comment>
<dbReference type="PANTHER" id="PTHR42759:SF5">
    <property type="entry name" value="METHANOL DEHYDROGENASE REGULATOR"/>
    <property type="match status" value="1"/>
</dbReference>
<evidence type="ECO:0000259" key="5">
    <source>
        <dbReference type="Pfam" id="PF17863"/>
    </source>
</evidence>
<evidence type="ECO:0000256" key="3">
    <source>
        <dbReference type="ARBA" id="ARBA00061607"/>
    </source>
</evidence>
<dbReference type="EMBL" id="CP036316">
    <property type="protein sequence ID" value="QDT65790.1"/>
    <property type="molecule type" value="Genomic_DNA"/>
</dbReference>
<dbReference type="RefSeq" id="WP_145264309.1">
    <property type="nucleotide sequence ID" value="NZ_CP036316.1"/>
</dbReference>
<keyword evidence="1" id="KW-0547">Nucleotide-binding</keyword>
<evidence type="ECO:0000256" key="2">
    <source>
        <dbReference type="ARBA" id="ARBA00022840"/>
    </source>
</evidence>
<dbReference type="AlphaFoldDB" id="A0A517TBP8"/>
<dbReference type="GO" id="GO:0005524">
    <property type="term" value="F:ATP binding"/>
    <property type="evidence" value="ECO:0007669"/>
    <property type="project" value="UniProtKB-KW"/>
</dbReference>
<proteinExistence type="inferred from homology"/>
<feature type="domain" description="ChlI/MoxR AAA lid" evidence="5">
    <location>
        <begin position="233"/>
        <end position="295"/>
    </location>
</feature>
<dbReference type="Gene3D" id="1.10.8.80">
    <property type="entry name" value="Magnesium chelatase subunit I, C-Terminal domain"/>
    <property type="match status" value="1"/>
</dbReference>
<dbReference type="InterPro" id="IPR011703">
    <property type="entry name" value="ATPase_AAA-3"/>
</dbReference>
<dbReference type="InterPro" id="IPR050764">
    <property type="entry name" value="CbbQ/NirQ/NorQ/GpvN"/>
</dbReference>
<dbReference type="SUPFAM" id="SSF52540">
    <property type="entry name" value="P-loop containing nucleoside triphosphate hydrolases"/>
    <property type="match status" value="1"/>
</dbReference>
<accession>A0A517TBP8</accession>
<dbReference type="OrthoDB" id="9808397at2"/>
<keyword evidence="2" id="KW-0067">ATP-binding</keyword>
<name>A0A517TBP8_9PLAN</name>
<dbReference type="Pfam" id="PF17863">
    <property type="entry name" value="AAA_lid_2"/>
    <property type="match status" value="1"/>
</dbReference>
<evidence type="ECO:0000313" key="6">
    <source>
        <dbReference type="EMBL" id="QDT65790.1"/>
    </source>
</evidence>
<dbReference type="PANTHER" id="PTHR42759">
    <property type="entry name" value="MOXR FAMILY PROTEIN"/>
    <property type="match status" value="1"/>
</dbReference>
<dbReference type="CDD" id="cd00009">
    <property type="entry name" value="AAA"/>
    <property type="match status" value="1"/>
</dbReference>